<organism evidence="1 2">
    <name type="scientific">Algoriphagus antarcticus</name>
    <dbReference type="NCBI Taxonomy" id="238540"/>
    <lineage>
        <taxon>Bacteria</taxon>
        <taxon>Pseudomonadati</taxon>
        <taxon>Bacteroidota</taxon>
        <taxon>Cytophagia</taxon>
        <taxon>Cytophagales</taxon>
        <taxon>Cyclobacteriaceae</taxon>
        <taxon>Algoriphagus</taxon>
    </lineage>
</organism>
<evidence type="ECO:0000313" key="2">
    <source>
        <dbReference type="Proteomes" id="UP000256405"/>
    </source>
</evidence>
<reference evidence="1 2" key="1">
    <citation type="submission" date="2018-08" db="EMBL/GenBank/DDBJ databases">
        <title>Genomic Encyclopedia of Archaeal and Bacterial Type Strains, Phase II (KMG-II): from individual species to whole genera.</title>
        <authorList>
            <person name="Goeker M."/>
        </authorList>
    </citation>
    <scope>NUCLEOTIDE SEQUENCE [LARGE SCALE GENOMIC DNA]</scope>
    <source>
        <strain evidence="1 2">DSM 15986</strain>
    </source>
</reference>
<dbReference type="EMBL" id="QUNF01000023">
    <property type="protein sequence ID" value="REG82055.1"/>
    <property type="molecule type" value="Genomic_DNA"/>
</dbReference>
<dbReference type="Proteomes" id="UP000256405">
    <property type="component" value="Unassembled WGS sequence"/>
</dbReference>
<sequence length="66" mass="7470">MQTHSKLNFIFGMPKVRLDLQQFSLSSHPGMPAFAKNHRNPCILLSFSFVGGRFIIFLCQTIEIAS</sequence>
<protein>
    <submittedName>
        <fullName evidence="1">Uncharacterized protein</fullName>
    </submittedName>
</protein>
<dbReference type="AlphaFoldDB" id="A0A3E0DJU2"/>
<name>A0A3E0DJU2_9BACT</name>
<comment type="caution">
    <text evidence="1">The sequence shown here is derived from an EMBL/GenBank/DDBJ whole genome shotgun (WGS) entry which is preliminary data.</text>
</comment>
<accession>A0A3E0DJU2</accession>
<proteinExistence type="predicted"/>
<gene>
    <name evidence="1" type="ORF">C8N25_12344</name>
</gene>
<keyword evidence="2" id="KW-1185">Reference proteome</keyword>
<evidence type="ECO:0000313" key="1">
    <source>
        <dbReference type="EMBL" id="REG82055.1"/>
    </source>
</evidence>